<dbReference type="PROSITE" id="PS51126">
    <property type="entry name" value="DILUTE"/>
    <property type="match status" value="1"/>
</dbReference>
<dbReference type="GO" id="GO:0051020">
    <property type="term" value="F:GTPase binding"/>
    <property type="evidence" value="ECO:0007669"/>
    <property type="project" value="TreeGrafter"/>
</dbReference>
<proteinExistence type="predicted"/>
<reference evidence="2" key="1">
    <citation type="submission" date="2014-08" db="EMBL/GenBank/DDBJ databases">
        <authorList>
            <person name="Murali S."/>
            <person name="Richards S."/>
            <person name="Bandaranaike D."/>
            <person name="Bellair M."/>
            <person name="Blankenburg K."/>
            <person name="Chao H."/>
            <person name="Dinh H."/>
            <person name="Doddapaneni H."/>
            <person name="Dugan-Rocha S."/>
            <person name="Elkadiri S."/>
            <person name="Gnanaolivu R."/>
            <person name="Hughes D."/>
            <person name="Lee S."/>
            <person name="Li M."/>
            <person name="Ming W."/>
            <person name="Munidasa M."/>
            <person name="Muniz J."/>
            <person name="Nguyen L."/>
            <person name="Osuji N."/>
            <person name="Pu L.-L."/>
            <person name="Puazo M."/>
            <person name="Skinner E."/>
            <person name="Qu C."/>
            <person name="Quiroz J."/>
            <person name="Raj R."/>
            <person name="Weissenberger G."/>
            <person name="Xin Y."/>
            <person name="Zou X."/>
            <person name="Han Y."/>
            <person name="Worley K."/>
            <person name="Muzny D."/>
            <person name="Gibbs R."/>
        </authorList>
    </citation>
    <scope>NUCLEOTIDE SEQUENCE</scope>
    <source>
        <strain evidence="2">HAZT.00-mixed</strain>
        <tissue evidence="2">Whole organism</tissue>
    </source>
</reference>
<accession>A0A6A0HE34</accession>
<reference evidence="2" key="3">
    <citation type="submission" date="2019-06" db="EMBL/GenBank/DDBJ databases">
        <authorList>
            <person name="Poynton C."/>
            <person name="Hasenbein S."/>
            <person name="Benoit J.B."/>
            <person name="Sepulveda M.S."/>
            <person name="Poelchau M.F."/>
            <person name="Murali S.C."/>
            <person name="Chen S."/>
            <person name="Glastad K.M."/>
            <person name="Werren J.H."/>
            <person name="Vineis J.H."/>
            <person name="Bowen J.L."/>
            <person name="Friedrich M."/>
            <person name="Jones J."/>
            <person name="Robertson H.M."/>
            <person name="Feyereisen R."/>
            <person name="Mechler-Hickson A."/>
            <person name="Mathers N."/>
            <person name="Lee C.E."/>
            <person name="Colbourne J.K."/>
            <person name="Biales A."/>
            <person name="Johnston J.S."/>
            <person name="Wellborn G.A."/>
            <person name="Rosendale A.J."/>
            <person name="Cridge A.G."/>
            <person name="Munoz-Torres M.C."/>
            <person name="Bain P.A."/>
            <person name="Manny A.R."/>
            <person name="Major K.M."/>
            <person name="Lambert F.N."/>
            <person name="Vulpe C.D."/>
            <person name="Tuck P."/>
            <person name="Blalock B.J."/>
            <person name="Lin Y.-Y."/>
            <person name="Smith M.E."/>
            <person name="Ochoa-Acuna H."/>
            <person name="Chen M.-J.M."/>
            <person name="Childers C.P."/>
            <person name="Qu J."/>
            <person name="Dugan S."/>
            <person name="Lee S.L."/>
            <person name="Chao H."/>
            <person name="Dinh H."/>
            <person name="Han Y."/>
            <person name="Doddapaneni H."/>
            <person name="Worley K.C."/>
            <person name="Muzny D.M."/>
            <person name="Gibbs R.A."/>
            <person name="Richards S."/>
        </authorList>
    </citation>
    <scope>NUCLEOTIDE SEQUENCE</scope>
    <source>
        <strain evidence="2">HAZT.00-mixed</strain>
        <tissue evidence="2">Whole organism</tissue>
    </source>
</reference>
<evidence type="ECO:0000313" key="2">
    <source>
        <dbReference type="EMBL" id="KAA0204066.1"/>
    </source>
</evidence>
<name>A0A6A0HE34_HYAAZ</name>
<dbReference type="Proteomes" id="UP000711488">
    <property type="component" value="Unassembled WGS sequence"/>
</dbReference>
<comment type="caution">
    <text evidence="2">The sequence shown here is derived from an EMBL/GenBank/DDBJ whole genome shotgun (WGS) entry which is preliminary data.</text>
</comment>
<gene>
    <name evidence="2" type="ORF">HAZT_HAZT011804</name>
</gene>
<dbReference type="InterPro" id="IPR052072">
    <property type="entry name" value="Vascular_dev_regulator"/>
</dbReference>
<dbReference type="AlphaFoldDB" id="A0A6A0HE34"/>
<protein>
    <recommendedName>
        <fullName evidence="1">Dilute domain-containing protein</fullName>
    </recommendedName>
</protein>
<dbReference type="EMBL" id="JQDR03000044">
    <property type="protein sequence ID" value="KAA0204066.1"/>
    <property type="molecule type" value="Genomic_DNA"/>
</dbReference>
<sequence>MSLIKNAFKAYKWLTVDETSGFTVGRDLKPRVAVTLLPGLHAYILFMCIRHTDHIDDDEKVKSLLNHTRLGIKRVIKKRCQDLDSTVLWLSNTLRLLHNLKQYSGDQAFQQENTPKQNEQSLKNFDLSEYRQVTHYTTY</sequence>
<feature type="domain" description="Dilute" evidence="1">
    <location>
        <begin position="73"/>
        <end position="139"/>
    </location>
</feature>
<evidence type="ECO:0000259" key="1">
    <source>
        <dbReference type="PROSITE" id="PS51126"/>
    </source>
</evidence>
<dbReference type="InterPro" id="IPR002710">
    <property type="entry name" value="Dilute_dom"/>
</dbReference>
<reference evidence="2" key="2">
    <citation type="journal article" date="2018" name="Environ. Sci. Technol.">
        <title>The Toxicogenome of Hyalella azteca: A Model for Sediment Ecotoxicology and Evolutionary Toxicology.</title>
        <authorList>
            <person name="Poynton H.C."/>
            <person name="Hasenbein S."/>
            <person name="Benoit J.B."/>
            <person name="Sepulveda M.S."/>
            <person name="Poelchau M.F."/>
            <person name="Hughes D.S.T."/>
            <person name="Murali S.C."/>
            <person name="Chen S."/>
            <person name="Glastad K.M."/>
            <person name="Goodisman M.A.D."/>
            <person name="Werren J.H."/>
            <person name="Vineis J.H."/>
            <person name="Bowen J.L."/>
            <person name="Friedrich M."/>
            <person name="Jones J."/>
            <person name="Robertson H.M."/>
            <person name="Feyereisen R."/>
            <person name="Mechler-Hickson A."/>
            <person name="Mathers N."/>
            <person name="Lee C.E."/>
            <person name="Colbourne J.K."/>
            <person name="Biales A."/>
            <person name="Johnston J.S."/>
            <person name="Wellborn G.A."/>
            <person name="Rosendale A.J."/>
            <person name="Cridge A.G."/>
            <person name="Munoz-Torres M.C."/>
            <person name="Bain P.A."/>
            <person name="Manny A.R."/>
            <person name="Major K.M."/>
            <person name="Lambert F.N."/>
            <person name="Vulpe C.D."/>
            <person name="Tuck P."/>
            <person name="Blalock B.J."/>
            <person name="Lin Y.Y."/>
            <person name="Smith M.E."/>
            <person name="Ochoa-Acuna H."/>
            <person name="Chen M.M."/>
            <person name="Childers C.P."/>
            <person name="Qu J."/>
            <person name="Dugan S."/>
            <person name="Lee S.L."/>
            <person name="Chao H."/>
            <person name="Dinh H."/>
            <person name="Han Y."/>
            <person name="Doddapaneni H."/>
            <person name="Worley K.C."/>
            <person name="Muzny D.M."/>
            <person name="Gibbs R.A."/>
            <person name="Richards S."/>
        </authorList>
    </citation>
    <scope>NUCLEOTIDE SEQUENCE</scope>
    <source>
        <strain evidence="2">HAZT.00-mixed</strain>
        <tissue evidence="2">Whole organism</tissue>
    </source>
</reference>
<dbReference type="PANTHER" id="PTHR16027:SF6">
    <property type="entry name" value="DILUTE DOMAIN-CONTAINING PROTEIN"/>
    <property type="match status" value="1"/>
</dbReference>
<dbReference type="PANTHER" id="PTHR16027">
    <property type="entry name" value="DILUTE DOMAIN-CONTAINING PROTEIN YPR089W"/>
    <property type="match status" value="1"/>
</dbReference>
<organism evidence="2">
    <name type="scientific">Hyalella azteca</name>
    <name type="common">Amphipod</name>
    <dbReference type="NCBI Taxonomy" id="294128"/>
    <lineage>
        <taxon>Eukaryota</taxon>
        <taxon>Metazoa</taxon>
        <taxon>Ecdysozoa</taxon>
        <taxon>Arthropoda</taxon>
        <taxon>Crustacea</taxon>
        <taxon>Multicrustacea</taxon>
        <taxon>Malacostraca</taxon>
        <taxon>Eumalacostraca</taxon>
        <taxon>Peracarida</taxon>
        <taxon>Amphipoda</taxon>
        <taxon>Senticaudata</taxon>
        <taxon>Talitrida</taxon>
        <taxon>Talitroidea</taxon>
        <taxon>Hyalellidae</taxon>
        <taxon>Hyalella</taxon>
    </lineage>
</organism>